<feature type="compositionally biased region" description="Polar residues" evidence="1">
    <location>
        <begin position="235"/>
        <end position="248"/>
    </location>
</feature>
<name>A0AAD7T329_9TELE</name>
<feature type="non-terminal residue" evidence="2">
    <location>
        <position position="1"/>
    </location>
</feature>
<reference evidence="2" key="1">
    <citation type="journal article" date="2023" name="Science">
        <title>Genome structures resolve the early diversification of teleost fishes.</title>
        <authorList>
            <person name="Parey E."/>
            <person name="Louis A."/>
            <person name="Montfort J."/>
            <person name="Bouchez O."/>
            <person name="Roques C."/>
            <person name="Iampietro C."/>
            <person name="Lluch J."/>
            <person name="Castinel A."/>
            <person name="Donnadieu C."/>
            <person name="Desvignes T."/>
            <person name="Floi Bucao C."/>
            <person name="Jouanno E."/>
            <person name="Wen M."/>
            <person name="Mejri S."/>
            <person name="Dirks R."/>
            <person name="Jansen H."/>
            <person name="Henkel C."/>
            <person name="Chen W.J."/>
            <person name="Zahm M."/>
            <person name="Cabau C."/>
            <person name="Klopp C."/>
            <person name="Thompson A.W."/>
            <person name="Robinson-Rechavi M."/>
            <person name="Braasch I."/>
            <person name="Lecointre G."/>
            <person name="Bobe J."/>
            <person name="Postlethwait J.H."/>
            <person name="Berthelot C."/>
            <person name="Roest Crollius H."/>
            <person name="Guiguen Y."/>
        </authorList>
    </citation>
    <scope>NUCLEOTIDE SEQUENCE</scope>
    <source>
        <strain evidence="2">NC1722</strain>
    </source>
</reference>
<comment type="caution">
    <text evidence="2">The sequence shown here is derived from an EMBL/GenBank/DDBJ whole genome shotgun (WGS) entry which is preliminary data.</text>
</comment>
<feature type="compositionally biased region" description="Polar residues" evidence="1">
    <location>
        <begin position="361"/>
        <end position="371"/>
    </location>
</feature>
<evidence type="ECO:0000256" key="1">
    <source>
        <dbReference type="SAM" id="MobiDB-lite"/>
    </source>
</evidence>
<organism evidence="2 3">
    <name type="scientific">Aldrovandia affinis</name>
    <dbReference type="NCBI Taxonomy" id="143900"/>
    <lineage>
        <taxon>Eukaryota</taxon>
        <taxon>Metazoa</taxon>
        <taxon>Chordata</taxon>
        <taxon>Craniata</taxon>
        <taxon>Vertebrata</taxon>
        <taxon>Euteleostomi</taxon>
        <taxon>Actinopterygii</taxon>
        <taxon>Neopterygii</taxon>
        <taxon>Teleostei</taxon>
        <taxon>Notacanthiformes</taxon>
        <taxon>Halosauridae</taxon>
        <taxon>Aldrovandia</taxon>
    </lineage>
</organism>
<evidence type="ECO:0000313" key="3">
    <source>
        <dbReference type="Proteomes" id="UP001221898"/>
    </source>
</evidence>
<gene>
    <name evidence="2" type="ORF">AAFF_G00080460</name>
</gene>
<keyword evidence="3" id="KW-1185">Reference proteome</keyword>
<feature type="region of interest" description="Disordered" evidence="1">
    <location>
        <begin position="1"/>
        <end position="88"/>
    </location>
</feature>
<feature type="compositionally biased region" description="Basic residues" evidence="1">
    <location>
        <begin position="57"/>
        <end position="76"/>
    </location>
</feature>
<dbReference type="AlphaFoldDB" id="A0AAD7T329"/>
<feature type="non-terminal residue" evidence="2">
    <location>
        <position position="380"/>
    </location>
</feature>
<feature type="region of interest" description="Disordered" evidence="1">
    <location>
        <begin position="235"/>
        <end position="313"/>
    </location>
</feature>
<dbReference type="EMBL" id="JAINUG010000015">
    <property type="protein sequence ID" value="KAJ8413539.1"/>
    <property type="molecule type" value="Genomic_DNA"/>
</dbReference>
<evidence type="ECO:0000313" key="2">
    <source>
        <dbReference type="EMBL" id="KAJ8413539.1"/>
    </source>
</evidence>
<proteinExistence type="predicted"/>
<protein>
    <submittedName>
        <fullName evidence="2">Uncharacterized protein</fullName>
    </submittedName>
</protein>
<accession>A0AAD7T329</accession>
<sequence>VARNGQGAVAASGSQTVTCKDTDGVGHATPESESSLTSWSSPAASGAEPPSANPIRGARRRGRRRGCGQGRRRGHAHSVDSPAAVGPTMLERLGTDPVLTADAVAHSSSAESELYPIFYTKSQLTESPSPKISCFPFSKEGSQSNGKECLRASNYSSTGAVKCESLLLTCSPAPQRPHVLTLGETHLSLRFLLSHFDTKDFHLPDDEFGALKQDKLRPPACGELEAFVPLRSPYRTRQCTSGTPSGNTRYRKKLRSVRSLPPTDGPQCVQPEVEPAGHTAQTSGQTDLGSERDTPESLTPSLTPGEVTRQEEEQHCDAVPLGRENRVECALKPPPLVGECTGLVEAASAGLGDGVGKGQEDSSAQRGSCTLSPRVVNLSP</sequence>
<feature type="compositionally biased region" description="Polar residues" evidence="1">
    <location>
        <begin position="279"/>
        <end position="288"/>
    </location>
</feature>
<feature type="region of interest" description="Disordered" evidence="1">
    <location>
        <begin position="349"/>
        <end position="380"/>
    </location>
</feature>
<feature type="compositionally biased region" description="Low complexity" evidence="1">
    <location>
        <begin position="29"/>
        <end position="56"/>
    </location>
</feature>
<dbReference type="Proteomes" id="UP001221898">
    <property type="component" value="Unassembled WGS sequence"/>
</dbReference>